<dbReference type="Gene3D" id="3.40.50.1820">
    <property type="entry name" value="alpha/beta hydrolase"/>
    <property type="match status" value="1"/>
</dbReference>
<dbReference type="AlphaFoldDB" id="A0A3G9J461"/>
<dbReference type="EMBL" id="AP019309">
    <property type="protein sequence ID" value="BBH25372.1"/>
    <property type="molecule type" value="Genomic_DNA"/>
</dbReference>
<protein>
    <submittedName>
        <fullName evidence="1">Esterase</fullName>
    </submittedName>
</protein>
<gene>
    <name evidence="1" type="ORF">SG0102_03060</name>
</gene>
<evidence type="ECO:0000313" key="2">
    <source>
        <dbReference type="Proteomes" id="UP000268059"/>
    </source>
</evidence>
<dbReference type="InterPro" id="IPR000801">
    <property type="entry name" value="Esterase-like"/>
</dbReference>
<dbReference type="PANTHER" id="PTHR48098:SF3">
    <property type="entry name" value="IRON(III) ENTEROBACTIN ESTERASE"/>
    <property type="match status" value="1"/>
</dbReference>
<dbReference type="Proteomes" id="UP000268059">
    <property type="component" value="Chromosome"/>
</dbReference>
<sequence>MKVEYYKEYSQCLERDMAFKVYGDGGRPFLVFPTQDGRFYDYENQGMVDVIAPWIEKGEVQLFCVDSMDQEGWSPSNLDNEHRCYIIEQYYYYIVNEVVPRIFEINANGGDYADGIYTTGCSLGASHALNFMLRNPEIFTGCIALSGYYDSDLFFGDYHNDILYRNSPVEYINGMSYDHPYAEKYRHCKIILCCGQGAWEEEMIRSASRMRELFDAKDIPAWIDFWGYDVNHDWNWWRIQLPYFLAHILRD</sequence>
<dbReference type="Pfam" id="PF00756">
    <property type="entry name" value="Esterase"/>
    <property type="match status" value="1"/>
</dbReference>
<proteinExistence type="predicted"/>
<reference evidence="1 2" key="1">
    <citation type="submission" date="2018-11" db="EMBL/GenBank/DDBJ databases">
        <title>Novel Erysipelotrichaceae bacterium isolated from small intestine of a swine.</title>
        <authorList>
            <person name="Kim J.S."/>
            <person name="Choe H."/>
            <person name="Lee Y.R."/>
            <person name="Kim K.M."/>
            <person name="Park D.S."/>
        </authorList>
    </citation>
    <scope>NUCLEOTIDE SEQUENCE [LARGE SCALE GENOMIC DNA]</scope>
    <source>
        <strain evidence="1 2">SG0102</strain>
    </source>
</reference>
<dbReference type="InParanoid" id="A0A3G9J461"/>
<dbReference type="RefSeq" id="WP_125118323.1">
    <property type="nucleotide sequence ID" value="NZ_AP019309.1"/>
</dbReference>
<dbReference type="SUPFAM" id="SSF53474">
    <property type="entry name" value="alpha/beta-Hydrolases"/>
    <property type="match status" value="1"/>
</dbReference>
<evidence type="ECO:0000313" key="1">
    <source>
        <dbReference type="EMBL" id="BBH25372.1"/>
    </source>
</evidence>
<dbReference type="InterPro" id="IPR050583">
    <property type="entry name" value="Mycobacterial_A85_antigen"/>
</dbReference>
<dbReference type="PANTHER" id="PTHR48098">
    <property type="entry name" value="ENTEROCHELIN ESTERASE-RELATED"/>
    <property type="match status" value="1"/>
</dbReference>
<dbReference type="OrthoDB" id="9775130at2"/>
<keyword evidence="2" id="KW-1185">Reference proteome</keyword>
<name>A0A3G9J461_9FIRM</name>
<accession>A0A3G9J461</accession>
<dbReference type="KEGG" id="ebm:SG0102_03060"/>
<organism evidence="1 2">
    <name type="scientific">Intestinibaculum porci</name>
    <dbReference type="NCBI Taxonomy" id="2487118"/>
    <lineage>
        <taxon>Bacteria</taxon>
        <taxon>Bacillati</taxon>
        <taxon>Bacillota</taxon>
        <taxon>Erysipelotrichia</taxon>
        <taxon>Erysipelotrichales</taxon>
        <taxon>Erysipelotrichaceae</taxon>
        <taxon>Intestinibaculum</taxon>
    </lineage>
</organism>
<dbReference type="InterPro" id="IPR029058">
    <property type="entry name" value="AB_hydrolase_fold"/>
</dbReference>